<dbReference type="EC" id="5.6.2.4" evidence="13 15"/>
<comment type="similarity">
    <text evidence="1 15">Belongs to the helicase family. RecG subfamily.</text>
</comment>
<evidence type="ECO:0000256" key="15">
    <source>
        <dbReference type="RuleBase" id="RU363016"/>
    </source>
</evidence>
<sequence>MELKELRISEKKRALLHTMGIENAMDLLTYYPFRYESVETKPRKEWQKEDRIALEGVILNRARVIRLKGKQSVTKFKLLYEEEELDIAIFNRPWISAFTVGKTITLIAKYEGGSRMTALQYNFQPLQEQLGIFPVYNVKEGISQKDIRKYIDKAWLAQQESIKDFLPMEYLQKYRLISRSQALYFIHHPKNMEAVKQSLRHLKYEEFLKFQITMQALKAQEKEVVHGHEKRFDNEEVMDLQKTLAFSLTEDQIKTIEEILADLKSDHIMYRMVQGDVGCGKTLVAAFGMYACVLAHKQAAFLAPTEILAKQHGNNLKKIFHDYEIQVEVLYASLKTQEKKDILERLARNEIDILVGTHALFQEGVEFHDLGMVVADEQHRFGVAQRKKMLEKGDKVDFLLMSATPIPRTLAISLYGDMDVSTIQTLPSGRQKITTKLVHARSMSSILDFVLEKIDEGNQCYVVCPAIEKNEDYEMRNVTDIFQGMQASLGRRYQIGLLHGKMSAQEKDAVMKAFVEGDLQILVSTTVIEVGVDVANANIMVIYDAHRFGLSQIHQLRGRVGRGSQPGYCFLLSDSKDPDSLQRLKVCEKTNDGFAIARYDLALRGPGDILGTRQSGVPGFILGDVIQDANILEVAREDAQALLKHIHDPGYEQIKNYIDMTIARATYLD</sequence>
<dbReference type="PANTHER" id="PTHR47964">
    <property type="entry name" value="ATP-DEPENDENT DNA HELICASE HOMOLOG RECG, CHLOROPLASTIC"/>
    <property type="match status" value="1"/>
</dbReference>
<dbReference type="EMBL" id="SMBP01000005">
    <property type="protein sequence ID" value="TCU62222.1"/>
    <property type="molecule type" value="Genomic_DNA"/>
</dbReference>
<dbReference type="SMART" id="SM00490">
    <property type="entry name" value="HELICc"/>
    <property type="match status" value="2"/>
</dbReference>
<comment type="function">
    <text evidence="15">Plays a critical role in recombination and DNA repair. Helps process Holliday junction intermediates to mature products by catalyzing branch migration. Has replication fork regression activity, unwinds stalled or blocked replication forks to make a HJ that can be resolved. Has a DNA unwinding activity characteristic of a DNA helicase with 3'-5' polarity.</text>
</comment>
<keyword evidence="9 15" id="KW-0233">DNA recombination</keyword>
<evidence type="ECO:0000256" key="5">
    <source>
        <dbReference type="ARBA" id="ARBA00022801"/>
    </source>
</evidence>
<name>A0A4R3TJ69_9FIRM</name>
<dbReference type="GO" id="GO:0005524">
    <property type="term" value="F:ATP binding"/>
    <property type="evidence" value="ECO:0007669"/>
    <property type="project" value="UniProtKB-KW"/>
</dbReference>
<comment type="caution">
    <text evidence="18">The sequence shown here is derived from an EMBL/GenBank/DDBJ whole genome shotgun (WGS) entry which is preliminary data.</text>
</comment>
<evidence type="ECO:0000256" key="13">
    <source>
        <dbReference type="ARBA" id="ARBA00034808"/>
    </source>
</evidence>
<dbReference type="NCBIfam" id="TIGR00643">
    <property type="entry name" value="recG"/>
    <property type="match status" value="1"/>
</dbReference>
<dbReference type="GO" id="GO:0003677">
    <property type="term" value="F:DNA binding"/>
    <property type="evidence" value="ECO:0007669"/>
    <property type="project" value="UniProtKB-KW"/>
</dbReference>
<evidence type="ECO:0000313" key="19">
    <source>
        <dbReference type="Proteomes" id="UP000295773"/>
    </source>
</evidence>
<dbReference type="GO" id="GO:0006281">
    <property type="term" value="P:DNA repair"/>
    <property type="evidence" value="ECO:0007669"/>
    <property type="project" value="UniProtKB-UniRule"/>
</dbReference>
<keyword evidence="5 15" id="KW-0378">Hydrolase</keyword>
<evidence type="ECO:0000256" key="1">
    <source>
        <dbReference type="ARBA" id="ARBA00007504"/>
    </source>
</evidence>
<evidence type="ECO:0000256" key="6">
    <source>
        <dbReference type="ARBA" id="ARBA00022806"/>
    </source>
</evidence>
<dbReference type="PROSITE" id="PS51192">
    <property type="entry name" value="HELICASE_ATP_BIND_1"/>
    <property type="match status" value="1"/>
</dbReference>
<accession>A0A4R3TJ69</accession>
<dbReference type="SUPFAM" id="SSF50249">
    <property type="entry name" value="Nucleic acid-binding proteins"/>
    <property type="match status" value="1"/>
</dbReference>
<evidence type="ECO:0000256" key="3">
    <source>
        <dbReference type="ARBA" id="ARBA00022741"/>
    </source>
</evidence>
<dbReference type="InterPro" id="IPR027417">
    <property type="entry name" value="P-loop_NTPase"/>
</dbReference>
<evidence type="ECO:0000256" key="14">
    <source>
        <dbReference type="ARBA" id="ARBA00048988"/>
    </source>
</evidence>
<dbReference type="PROSITE" id="PS51194">
    <property type="entry name" value="HELICASE_CTER"/>
    <property type="match status" value="1"/>
</dbReference>
<comment type="catalytic activity">
    <reaction evidence="14 15">
        <text>ATP + H2O = ADP + phosphate + H(+)</text>
        <dbReference type="Rhea" id="RHEA:13065"/>
        <dbReference type="ChEBI" id="CHEBI:15377"/>
        <dbReference type="ChEBI" id="CHEBI:15378"/>
        <dbReference type="ChEBI" id="CHEBI:30616"/>
        <dbReference type="ChEBI" id="CHEBI:43474"/>
        <dbReference type="ChEBI" id="CHEBI:456216"/>
        <dbReference type="EC" id="5.6.2.4"/>
    </reaction>
</comment>
<evidence type="ECO:0000313" key="18">
    <source>
        <dbReference type="EMBL" id="TCU62222.1"/>
    </source>
</evidence>
<comment type="catalytic activity">
    <reaction evidence="12 15">
        <text>Couples ATP hydrolysis with the unwinding of duplex DNA by translocating in the 3'-5' direction.</text>
        <dbReference type="EC" id="5.6.2.4"/>
    </reaction>
</comment>
<dbReference type="NCBIfam" id="NF008168">
    <property type="entry name" value="PRK10917.2-2"/>
    <property type="match status" value="1"/>
</dbReference>
<dbReference type="Pfam" id="PF00270">
    <property type="entry name" value="DEAD"/>
    <property type="match status" value="1"/>
</dbReference>
<dbReference type="Gene3D" id="3.40.50.300">
    <property type="entry name" value="P-loop containing nucleotide triphosphate hydrolases"/>
    <property type="match status" value="2"/>
</dbReference>
<dbReference type="Proteomes" id="UP000295773">
    <property type="component" value="Unassembled WGS sequence"/>
</dbReference>
<keyword evidence="11" id="KW-0413">Isomerase</keyword>
<organism evidence="18 19">
    <name type="scientific">Longicatena caecimuris</name>
    <dbReference type="NCBI Taxonomy" id="1796635"/>
    <lineage>
        <taxon>Bacteria</taxon>
        <taxon>Bacillati</taxon>
        <taxon>Bacillota</taxon>
        <taxon>Erysipelotrichia</taxon>
        <taxon>Erysipelotrichales</taxon>
        <taxon>Erysipelotrichaceae</taxon>
        <taxon>Longicatena</taxon>
    </lineage>
</organism>
<dbReference type="InterPro" id="IPR012340">
    <property type="entry name" value="NA-bd_OB-fold"/>
</dbReference>
<proteinExistence type="inferred from homology"/>
<dbReference type="GO" id="GO:0043138">
    <property type="term" value="F:3'-5' DNA helicase activity"/>
    <property type="evidence" value="ECO:0007669"/>
    <property type="project" value="UniProtKB-EC"/>
</dbReference>
<evidence type="ECO:0000256" key="9">
    <source>
        <dbReference type="ARBA" id="ARBA00023172"/>
    </source>
</evidence>
<dbReference type="InterPro" id="IPR004609">
    <property type="entry name" value="ATP-dep_DNA_helicase_RecG"/>
</dbReference>
<dbReference type="AlphaFoldDB" id="A0A4R3TJ69"/>
<feature type="domain" description="Helicase ATP-binding" evidence="16">
    <location>
        <begin position="262"/>
        <end position="423"/>
    </location>
</feature>
<evidence type="ECO:0000256" key="10">
    <source>
        <dbReference type="ARBA" id="ARBA00023204"/>
    </source>
</evidence>
<evidence type="ECO:0000256" key="4">
    <source>
        <dbReference type="ARBA" id="ARBA00022763"/>
    </source>
</evidence>
<dbReference type="GO" id="GO:0016887">
    <property type="term" value="F:ATP hydrolysis activity"/>
    <property type="evidence" value="ECO:0007669"/>
    <property type="project" value="RHEA"/>
</dbReference>
<dbReference type="PANTHER" id="PTHR47964:SF1">
    <property type="entry name" value="ATP-DEPENDENT DNA HELICASE HOMOLOG RECG, CHLOROPLASTIC"/>
    <property type="match status" value="1"/>
</dbReference>
<keyword evidence="6 15" id="KW-0347">Helicase</keyword>
<keyword evidence="4 15" id="KW-0227">DNA damage</keyword>
<keyword evidence="19" id="KW-1185">Reference proteome</keyword>
<dbReference type="RefSeq" id="WP_132224181.1">
    <property type="nucleotide sequence ID" value="NZ_JANKBG010000006.1"/>
</dbReference>
<evidence type="ECO:0000256" key="8">
    <source>
        <dbReference type="ARBA" id="ARBA00023125"/>
    </source>
</evidence>
<evidence type="ECO:0000256" key="12">
    <source>
        <dbReference type="ARBA" id="ARBA00034617"/>
    </source>
</evidence>
<keyword evidence="7 15" id="KW-0067">ATP-binding</keyword>
<keyword evidence="10 15" id="KW-0234">DNA repair</keyword>
<dbReference type="NCBIfam" id="NF008165">
    <property type="entry name" value="PRK10917.1-3"/>
    <property type="match status" value="1"/>
</dbReference>
<gene>
    <name evidence="18" type="ORF">EDD61_10528</name>
</gene>
<feature type="domain" description="Helicase C-terminal" evidence="17">
    <location>
        <begin position="446"/>
        <end position="602"/>
    </location>
</feature>
<reference evidence="18 19" key="1">
    <citation type="submission" date="2019-03" db="EMBL/GenBank/DDBJ databases">
        <title>Genomic Encyclopedia of Type Strains, Phase IV (KMG-IV): sequencing the most valuable type-strain genomes for metagenomic binning, comparative biology and taxonomic classification.</title>
        <authorList>
            <person name="Goeker M."/>
        </authorList>
    </citation>
    <scope>NUCLEOTIDE SEQUENCE [LARGE SCALE GENOMIC DNA]</scope>
    <source>
        <strain evidence="18 19">DSM 29481</strain>
    </source>
</reference>
<dbReference type="CDD" id="cd17992">
    <property type="entry name" value="DEXHc_RecG"/>
    <property type="match status" value="1"/>
</dbReference>
<dbReference type="SUPFAM" id="SSF52540">
    <property type="entry name" value="P-loop containing nucleoside triphosphate hydrolases"/>
    <property type="match status" value="2"/>
</dbReference>
<dbReference type="InterPro" id="IPR045562">
    <property type="entry name" value="RecG_dom3_C"/>
</dbReference>
<dbReference type="InterPro" id="IPR011545">
    <property type="entry name" value="DEAD/DEAH_box_helicase_dom"/>
</dbReference>
<evidence type="ECO:0000259" key="16">
    <source>
        <dbReference type="PROSITE" id="PS51192"/>
    </source>
</evidence>
<protein>
    <recommendedName>
        <fullName evidence="2 15">ATP-dependent DNA helicase RecG</fullName>
        <ecNumber evidence="13 15">5.6.2.4</ecNumber>
    </recommendedName>
</protein>
<dbReference type="InterPro" id="IPR033454">
    <property type="entry name" value="RecG_wedge"/>
</dbReference>
<evidence type="ECO:0000256" key="11">
    <source>
        <dbReference type="ARBA" id="ARBA00023235"/>
    </source>
</evidence>
<keyword evidence="3 15" id="KW-0547">Nucleotide-binding</keyword>
<dbReference type="GO" id="GO:0006310">
    <property type="term" value="P:DNA recombination"/>
    <property type="evidence" value="ECO:0007669"/>
    <property type="project" value="UniProtKB-UniRule"/>
</dbReference>
<keyword evidence="8" id="KW-0238">DNA-binding</keyword>
<dbReference type="Pfam" id="PF00271">
    <property type="entry name" value="Helicase_C"/>
    <property type="match status" value="1"/>
</dbReference>
<dbReference type="InterPro" id="IPR014001">
    <property type="entry name" value="Helicase_ATP-bd"/>
</dbReference>
<dbReference type="Pfam" id="PF19833">
    <property type="entry name" value="RecG_dom3_C"/>
    <property type="match status" value="1"/>
</dbReference>
<dbReference type="InterPro" id="IPR001650">
    <property type="entry name" value="Helicase_C-like"/>
</dbReference>
<dbReference type="SMART" id="SM00487">
    <property type="entry name" value="DEXDc"/>
    <property type="match status" value="1"/>
</dbReference>
<evidence type="ECO:0000259" key="17">
    <source>
        <dbReference type="PROSITE" id="PS51194"/>
    </source>
</evidence>
<dbReference type="Pfam" id="PF17191">
    <property type="entry name" value="RecG_wedge"/>
    <property type="match status" value="1"/>
</dbReference>
<evidence type="ECO:0000256" key="2">
    <source>
        <dbReference type="ARBA" id="ARBA00017846"/>
    </source>
</evidence>
<dbReference type="InterPro" id="IPR047112">
    <property type="entry name" value="RecG/Mfd"/>
</dbReference>
<evidence type="ECO:0000256" key="7">
    <source>
        <dbReference type="ARBA" id="ARBA00022840"/>
    </source>
</evidence>